<dbReference type="Pfam" id="PF00196">
    <property type="entry name" value="GerE"/>
    <property type="match status" value="1"/>
</dbReference>
<dbReference type="InterPro" id="IPR051015">
    <property type="entry name" value="EvgA-like"/>
</dbReference>
<dbReference type="PANTHER" id="PTHR45566">
    <property type="entry name" value="HTH-TYPE TRANSCRIPTIONAL REGULATOR YHJB-RELATED"/>
    <property type="match status" value="1"/>
</dbReference>
<evidence type="ECO:0000256" key="3">
    <source>
        <dbReference type="SAM" id="MobiDB-lite"/>
    </source>
</evidence>
<keyword evidence="1" id="KW-0238">DNA-binding</keyword>
<comment type="caution">
    <text evidence="2">Lacks conserved residue(s) required for the propagation of feature annotation.</text>
</comment>
<dbReference type="InterPro" id="IPR011006">
    <property type="entry name" value="CheY-like_superfamily"/>
</dbReference>
<evidence type="ECO:0000259" key="4">
    <source>
        <dbReference type="PROSITE" id="PS50110"/>
    </source>
</evidence>
<keyword evidence="6" id="KW-1185">Reference proteome</keyword>
<dbReference type="Gene3D" id="3.40.50.2300">
    <property type="match status" value="1"/>
</dbReference>
<dbReference type="SMART" id="SM00421">
    <property type="entry name" value="HTH_LUXR"/>
    <property type="match status" value="1"/>
</dbReference>
<evidence type="ECO:0000313" key="5">
    <source>
        <dbReference type="EMBL" id="ARP87431.1"/>
    </source>
</evidence>
<reference evidence="5 6" key="1">
    <citation type="submission" date="2017-05" db="EMBL/GenBank/DDBJ databases">
        <title>Complete and WGS of Bordetella genogroups.</title>
        <authorList>
            <person name="Spilker T."/>
            <person name="LiPuma J."/>
        </authorList>
    </citation>
    <scope>NUCLEOTIDE SEQUENCE [LARGE SCALE GENOMIC DNA]</scope>
    <source>
        <strain evidence="5 6">AU17164</strain>
    </source>
</reference>
<dbReference type="InterPro" id="IPR016032">
    <property type="entry name" value="Sig_transdc_resp-reg_C-effctor"/>
</dbReference>
<dbReference type="PRINTS" id="PR00038">
    <property type="entry name" value="HTHLUXR"/>
</dbReference>
<dbReference type="RefSeq" id="WP_086072852.1">
    <property type="nucleotide sequence ID" value="NZ_CP021109.1"/>
</dbReference>
<dbReference type="SUPFAM" id="SSF52172">
    <property type="entry name" value="CheY-like"/>
    <property type="match status" value="1"/>
</dbReference>
<feature type="compositionally biased region" description="Low complexity" evidence="3">
    <location>
        <begin position="140"/>
        <end position="157"/>
    </location>
</feature>
<dbReference type="PROSITE" id="PS50110">
    <property type="entry name" value="RESPONSE_REGULATORY"/>
    <property type="match status" value="1"/>
</dbReference>
<sequence>MSKMVLIEAHPLLRLGLRQILGKVEGVWEIVGLDLANLDEAAEQNRGAELLIFGLPIETETGWQALADVRRVLAPKRILLLVDNMPMQALSRLPEGSIHGCLMKTASIEVLEAAIRLVMAGGQCFPSGQMAQAASTAETPAPAVHHMPAASAMAPASDADHRTAPAPKSAMPITAGAQLLKITPRQYEVLVLLSRGYPIKRVSRMLNISVATAKTHACTLYQRLQVKNKGEAVYTALQRGATLDWDAGGANGSNYERNRI</sequence>
<dbReference type="InterPro" id="IPR000792">
    <property type="entry name" value="Tscrpt_reg_LuxR_C"/>
</dbReference>
<dbReference type="InterPro" id="IPR001789">
    <property type="entry name" value="Sig_transdc_resp-reg_receiver"/>
</dbReference>
<evidence type="ECO:0000313" key="6">
    <source>
        <dbReference type="Proteomes" id="UP000194139"/>
    </source>
</evidence>
<feature type="domain" description="Response regulatory" evidence="4">
    <location>
        <begin position="3"/>
        <end position="119"/>
    </location>
</feature>
<proteinExistence type="predicted"/>
<feature type="region of interest" description="Disordered" evidence="3">
    <location>
        <begin position="136"/>
        <end position="169"/>
    </location>
</feature>
<organism evidence="5 6">
    <name type="scientific">Bordetella genomosp. 9</name>
    <dbReference type="NCBI Taxonomy" id="1416803"/>
    <lineage>
        <taxon>Bacteria</taxon>
        <taxon>Pseudomonadati</taxon>
        <taxon>Pseudomonadota</taxon>
        <taxon>Betaproteobacteria</taxon>
        <taxon>Burkholderiales</taxon>
        <taxon>Alcaligenaceae</taxon>
        <taxon>Bordetella</taxon>
    </lineage>
</organism>
<dbReference type="GO" id="GO:0000160">
    <property type="term" value="P:phosphorelay signal transduction system"/>
    <property type="evidence" value="ECO:0007669"/>
    <property type="project" value="InterPro"/>
</dbReference>
<dbReference type="PANTHER" id="PTHR45566:SF1">
    <property type="entry name" value="HTH-TYPE TRANSCRIPTIONAL REGULATOR YHJB-RELATED"/>
    <property type="match status" value="1"/>
</dbReference>
<protein>
    <submittedName>
        <fullName evidence="5">Helix-turn-helix transcriptional regulator</fullName>
    </submittedName>
</protein>
<accession>A0A1W6Z2G1</accession>
<evidence type="ECO:0000256" key="1">
    <source>
        <dbReference type="ARBA" id="ARBA00023125"/>
    </source>
</evidence>
<dbReference type="EMBL" id="CP021109">
    <property type="protein sequence ID" value="ARP87431.1"/>
    <property type="molecule type" value="Genomic_DNA"/>
</dbReference>
<dbReference type="GO" id="GO:0006355">
    <property type="term" value="P:regulation of DNA-templated transcription"/>
    <property type="evidence" value="ECO:0007669"/>
    <property type="project" value="InterPro"/>
</dbReference>
<name>A0A1W6Z2G1_9BORD</name>
<dbReference type="Proteomes" id="UP000194139">
    <property type="component" value="Chromosome"/>
</dbReference>
<dbReference type="GO" id="GO:0003677">
    <property type="term" value="F:DNA binding"/>
    <property type="evidence" value="ECO:0007669"/>
    <property type="project" value="UniProtKB-KW"/>
</dbReference>
<dbReference type="AlphaFoldDB" id="A0A1W6Z2G1"/>
<evidence type="ECO:0000256" key="2">
    <source>
        <dbReference type="PROSITE-ProRule" id="PRU00169"/>
    </source>
</evidence>
<gene>
    <name evidence="5" type="ORF">CAL13_15340</name>
</gene>
<dbReference type="SUPFAM" id="SSF46894">
    <property type="entry name" value="C-terminal effector domain of the bipartite response regulators"/>
    <property type="match status" value="1"/>
</dbReference>